<dbReference type="InterPro" id="IPR018809">
    <property type="entry name" value="DUF2406"/>
</dbReference>
<feature type="region of interest" description="Disordered" evidence="1">
    <location>
        <begin position="166"/>
        <end position="203"/>
    </location>
</feature>
<gene>
    <name evidence="2" type="ORF">T552_00441</name>
</gene>
<dbReference type="AlphaFoldDB" id="A0A0W4ZQS1"/>
<evidence type="ECO:0000256" key="1">
    <source>
        <dbReference type="SAM" id="MobiDB-lite"/>
    </source>
</evidence>
<proteinExistence type="predicted"/>
<dbReference type="VEuPathDB" id="FungiDB:T552_00441"/>
<name>A0A0W4ZQS1_PNEC8</name>
<evidence type="ECO:0000313" key="3">
    <source>
        <dbReference type="Proteomes" id="UP000054454"/>
    </source>
</evidence>
<sequence length="281" mass="32874">MFFLKKKQSRKSPSLRSEEPLLKIKPLPDKNDFWKQSYKSYEDSMKMLMFESEQEPWQLSQNYYSTYAPIDTRGYIISDPDRSNPTRSRTERPLQTIMGFEEAIYRNKFGDQRTNSMTSQSSYMYPMMKYECSGASTYAPTLASKSYDESYDQESEYKCSTFNNSSNLSGQCSSNDRYSQYPDNSDEFYSSTSSSNHTYGCDNSSENNYHASIKYNPSPLARFPRHQQNRYRSLYEEYDQSQYGDLRLTITDSPTDIKAYRSPSNEIQRFLLSKANPKSNK</sequence>
<comment type="caution">
    <text evidence="2">The sequence shown here is derived from an EMBL/GenBank/DDBJ whole genome shotgun (WGS) entry which is preliminary data.</text>
</comment>
<dbReference type="RefSeq" id="XP_018227325.1">
    <property type="nucleotide sequence ID" value="XM_018369056.1"/>
</dbReference>
<dbReference type="PANTHER" id="PTHR28186">
    <property type="entry name" value="MEIOTICALLY UP-REGULATED GENE 9 PROTEIN"/>
    <property type="match status" value="1"/>
</dbReference>
<organism evidence="2 3">
    <name type="scientific">Pneumocystis carinii (strain B80)</name>
    <name type="common">Rat pneumocystis pneumonia agent</name>
    <name type="synonym">Pneumocystis carinii f. sp. carinii</name>
    <dbReference type="NCBI Taxonomy" id="1408658"/>
    <lineage>
        <taxon>Eukaryota</taxon>
        <taxon>Fungi</taxon>
        <taxon>Dikarya</taxon>
        <taxon>Ascomycota</taxon>
        <taxon>Taphrinomycotina</taxon>
        <taxon>Pneumocystomycetes</taxon>
        <taxon>Pneumocystaceae</taxon>
        <taxon>Pneumocystis</taxon>
    </lineage>
</organism>
<evidence type="ECO:0000313" key="2">
    <source>
        <dbReference type="EMBL" id="KTW30729.1"/>
    </source>
</evidence>
<feature type="region of interest" description="Disordered" evidence="1">
    <location>
        <begin position="1"/>
        <end position="20"/>
    </location>
</feature>
<reference evidence="3" key="1">
    <citation type="journal article" date="2016" name="Nat. Commun.">
        <title>Genome analysis of three Pneumocystis species reveals adaptation mechanisms to life exclusively in mammalian hosts.</title>
        <authorList>
            <person name="Ma L."/>
            <person name="Chen Z."/>
            <person name="Huang D.W."/>
            <person name="Kutty G."/>
            <person name="Ishihara M."/>
            <person name="Wang H."/>
            <person name="Abouelleil A."/>
            <person name="Bishop L."/>
            <person name="Davey E."/>
            <person name="Deng R."/>
            <person name="Deng X."/>
            <person name="Fan L."/>
            <person name="Fantoni G."/>
            <person name="Fitzgerald M."/>
            <person name="Gogineni E."/>
            <person name="Goldberg J.M."/>
            <person name="Handley G."/>
            <person name="Hu X."/>
            <person name="Huber C."/>
            <person name="Jiao X."/>
            <person name="Jones K."/>
            <person name="Levin J.Z."/>
            <person name="Liu Y."/>
            <person name="Macdonald P."/>
            <person name="Melnikov A."/>
            <person name="Raley C."/>
            <person name="Sassi M."/>
            <person name="Sherman B.T."/>
            <person name="Song X."/>
            <person name="Sykes S."/>
            <person name="Tran B."/>
            <person name="Walsh L."/>
            <person name="Xia Y."/>
            <person name="Yang J."/>
            <person name="Young S."/>
            <person name="Zeng Q."/>
            <person name="Zheng X."/>
            <person name="Stephens R."/>
            <person name="Nusbaum C."/>
            <person name="Birren B.W."/>
            <person name="Azadi P."/>
            <person name="Lempicki R.A."/>
            <person name="Cuomo C.A."/>
            <person name="Kovacs J.A."/>
        </authorList>
    </citation>
    <scope>NUCLEOTIDE SEQUENCE [LARGE SCALE GENOMIC DNA]</scope>
    <source>
        <strain evidence="3">B80</strain>
    </source>
</reference>
<dbReference type="Proteomes" id="UP000054454">
    <property type="component" value="Unassembled WGS sequence"/>
</dbReference>
<dbReference type="EMBL" id="LFVZ01000002">
    <property type="protein sequence ID" value="KTW30729.1"/>
    <property type="molecule type" value="Genomic_DNA"/>
</dbReference>
<keyword evidence="3" id="KW-1185">Reference proteome</keyword>
<protein>
    <submittedName>
        <fullName evidence="2">Uncharacterized protein</fullName>
    </submittedName>
</protein>
<dbReference type="GeneID" id="28935258"/>
<dbReference type="Pfam" id="PF10295">
    <property type="entry name" value="DUF2406"/>
    <property type="match status" value="1"/>
</dbReference>
<accession>A0A0W4ZQS1</accession>
<dbReference type="PANTHER" id="PTHR28186:SF1">
    <property type="entry name" value="MEIOTICALLY UP-REGULATED GENE 9 PROTEIN"/>
    <property type="match status" value="1"/>
</dbReference>
<dbReference type="OrthoDB" id="5330253at2759"/>
<feature type="compositionally biased region" description="Basic residues" evidence="1">
    <location>
        <begin position="1"/>
        <end position="10"/>
    </location>
</feature>